<evidence type="ECO:0000256" key="1">
    <source>
        <dbReference type="ARBA" id="ARBA00022603"/>
    </source>
</evidence>
<dbReference type="Gene3D" id="3.40.50.150">
    <property type="entry name" value="Vaccinia Virus protein VP39"/>
    <property type="match status" value="1"/>
</dbReference>
<dbReference type="KEGG" id="cai:Caci_4360"/>
<dbReference type="PROSITE" id="PS51682">
    <property type="entry name" value="SAM_OMT_I"/>
    <property type="match status" value="1"/>
</dbReference>
<dbReference type="AlphaFoldDB" id="C7QJY6"/>
<dbReference type="RefSeq" id="WP_015792953.1">
    <property type="nucleotide sequence ID" value="NC_013131.1"/>
</dbReference>
<dbReference type="PANTHER" id="PTHR43167:SF1">
    <property type="entry name" value="PUTATIVE (AFU_ORTHOLOGUE AFUA_6G01830)-RELATED"/>
    <property type="match status" value="1"/>
</dbReference>
<accession>C7QJY6</accession>
<keyword evidence="1 5" id="KW-0489">Methyltransferase</keyword>
<dbReference type="STRING" id="479433.Caci_4360"/>
<dbReference type="InParanoid" id="C7QJY6"/>
<dbReference type="PANTHER" id="PTHR43167">
    <property type="entry name" value="PUTATIVE (AFU_ORTHOLOGUE AFUA_6G01830)-RELATED"/>
    <property type="match status" value="1"/>
</dbReference>
<keyword evidence="2 5" id="KW-0808">Transferase</keyword>
<keyword evidence="3" id="KW-0949">S-adenosyl-L-methionine</keyword>
<evidence type="ECO:0000256" key="3">
    <source>
        <dbReference type="ARBA" id="ARBA00022691"/>
    </source>
</evidence>
<evidence type="ECO:0000256" key="4">
    <source>
        <dbReference type="SAM" id="MobiDB-lite"/>
    </source>
</evidence>
<evidence type="ECO:0000313" key="6">
    <source>
        <dbReference type="Proteomes" id="UP000000851"/>
    </source>
</evidence>
<evidence type="ECO:0000313" key="5">
    <source>
        <dbReference type="EMBL" id="ACU73224.1"/>
    </source>
</evidence>
<sequence>MTSISTPSTPSIPSAPSTLRDPRVAEPLRRLFAAAQQDDAAYQRALARSPEGFTDTDAQQRADAWSEIYMPISADAGRLLYTLVRAVKPRTVIEFGMSYGISTLHLAAAVRDNGVGHVVTTEMSAAKIEAARATFEEAGLRDVVTILQGDALQSIPKHLDADGAGSDVDFVLLDGWKDLYTPVLRALEPHLVPGALVIADDTSFDSVQPYLAYVRDPANGYEGVTFPVEDGMEISCRL</sequence>
<dbReference type="CDD" id="cd02440">
    <property type="entry name" value="AdoMet_MTases"/>
    <property type="match status" value="1"/>
</dbReference>
<dbReference type="GO" id="GO:0008171">
    <property type="term" value="F:O-methyltransferase activity"/>
    <property type="evidence" value="ECO:0007669"/>
    <property type="project" value="InterPro"/>
</dbReference>
<dbReference type="EMBL" id="CP001700">
    <property type="protein sequence ID" value="ACU73224.1"/>
    <property type="molecule type" value="Genomic_DNA"/>
</dbReference>
<evidence type="ECO:0000256" key="2">
    <source>
        <dbReference type="ARBA" id="ARBA00022679"/>
    </source>
</evidence>
<dbReference type="HOGENOM" id="CLU_067676_7_1_11"/>
<dbReference type="GO" id="GO:0032259">
    <property type="term" value="P:methylation"/>
    <property type="evidence" value="ECO:0007669"/>
    <property type="project" value="UniProtKB-KW"/>
</dbReference>
<dbReference type="eggNOG" id="COG4122">
    <property type="taxonomic scope" value="Bacteria"/>
</dbReference>
<gene>
    <name evidence="5" type="ordered locus">Caci_4360</name>
</gene>
<name>C7QJY6_CATAD</name>
<dbReference type="InterPro" id="IPR002935">
    <property type="entry name" value="SAM_O-MeTrfase"/>
</dbReference>
<feature type="region of interest" description="Disordered" evidence="4">
    <location>
        <begin position="1"/>
        <end position="22"/>
    </location>
</feature>
<dbReference type="Proteomes" id="UP000000851">
    <property type="component" value="Chromosome"/>
</dbReference>
<reference evidence="5 6" key="1">
    <citation type="journal article" date="2009" name="Stand. Genomic Sci.">
        <title>Complete genome sequence of Catenulispora acidiphila type strain (ID 139908).</title>
        <authorList>
            <person name="Copeland A."/>
            <person name="Lapidus A."/>
            <person name="Glavina Del Rio T."/>
            <person name="Nolan M."/>
            <person name="Lucas S."/>
            <person name="Chen F."/>
            <person name="Tice H."/>
            <person name="Cheng J.F."/>
            <person name="Bruce D."/>
            <person name="Goodwin L."/>
            <person name="Pitluck S."/>
            <person name="Mikhailova N."/>
            <person name="Pati A."/>
            <person name="Ivanova N."/>
            <person name="Mavromatis K."/>
            <person name="Chen A."/>
            <person name="Palaniappan K."/>
            <person name="Chain P."/>
            <person name="Land M."/>
            <person name="Hauser L."/>
            <person name="Chang Y.J."/>
            <person name="Jeffries C.D."/>
            <person name="Chertkov O."/>
            <person name="Brettin T."/>
            <person name="Detter J.C."/>
            <person name="Han C."/>
            <person name="Ali Z."/>
            <person name="Tindall B.J."/>
            <person name="Goker M."/>
            <person name="Bristow J."/>
            <person name="Eisen J.A."/>
            <person name="Markowitz V."/>
            <person name="Hugenholtz P."/>
            <person name="Kyrpides N.C."/>
            <person name="Klenk H.P."/>
        </authorList>
    </citation>
    <scope>NUCLEOTIDE SEQUENCE [LARGE SCALE GENOMIC DNA]</scope>
    <source>
        <strain evidence="6">DSM 44928 / JCM 14897 / NBRC 102108 / NRRL B-24433 / ID139908</strain>
    </source>
</reference>
<keyword evidence="6" id="KW-1185">Reference proteome</keyword>
<organism evidence="5 6">
    <name type="scientific">Catenulispora acidiphila (strain DSM 44928 / JCM 14897 / NBRC 102108 / NRRL B-24433 / ID139908)</name>
    <dbReference type="NCBI Taxonomy" id="479433"/>
    <lineage>
        <taxon>Bacteria</taxon>
        <taxon>Bacillati</taxon>
        <taxon>Actinomycetota</taxon>
        <taxon>Actinomycetes</taxon>
        <taxon>Catenulisporales</taxon>
        <taxon>Catenulisporaceae</taxon>
        <taxon>Catenulispora</taxon>
    </lineage>
</organism>
<proteinExistence type="predicted"/>
<feature type="compositionally biased region" description="Low complexity" evidence="4">
    <location>
        <begin position="1"/>
        <end position="18"/>
    </location>
</feature>
<protein>
    <submittedName>
        <fullName evidence="5">O-methyltransferase family 3</fullName>
    </submittedName>
</protein>
<dbReference type="InterPro" id="IPR029063">
    <property type="entry name" value="SAM-dependent_MTases_sf"/>
</dbReference>
<dbReference type="Pfam" id="PF13578">
    <property type="entry name" value="Methyltransf_24"/>
    <property type="match status" value="1"/>
</dbReference>
<dbReference type="SUPFAM" id="SSF53335">
    <property type="entry name" value="S-adenosyl-L-methionine-dependent methyltransferases"/>
    <property type="match status" value="1"/>
</dbReference>
<dbReference type="OrthoDB" id="9799672at2"/>